<dbReference type="CDD" id="cd02440">
    <property type="entry name" value="AdoMet_MTases"/>
    <property type="match status" value="1"/>
</dbReference>
<dbReference type="PROSITE" id="PS51559">
    <property type="entry name" value="SAM_RMT2"/>
    <property type="match status" value="1"/>
</dbReference>
<dbReference type="InterPro" id="IPR029063">
    <property type="entry name" value="SAM-dependent_MTases_sf"/>
</dbReference>
<evidence type="ECO:0000256" key="4">
    <source>
        <dbReference type="PROSITE-ProRule" id="PRU00023"/>
    </source>
</evidence>
<feature type="repeat" description="ANK" evidence="4">
    <location>
        <begin position="78"/>
        <end position="110"/>
    </location>
</feature>
<keyword evidence="3" id="KW-0949">S-adenosyl-L-methionine</keyword>
<dbReference type="OrthoDB" id="19014at2759"/>
<evidence type="ECO:0000313" key="7">
    <source>
        <dbReference type="EMBL" id="CAE7348249.1"/>
    </source>
</evidence>
<dbReference type="EMBL" id="CAJNDS010002140">
    <property type="protein sequence ID" value="CAE7348249.1"/>
    <property type="molecule type" value="Genomic_DNA"/>
</dbReference>
<dbReference type="GO" id="GO:0019702">
    <property type="term" value="F:protein arginine N5-methyltransferase activity"/>
    <property type="evidence" value="ECO:0007669"/>
    <property type="project" value="TreeGrafter"/>
</dbReference>
<dbReference type="GO" id="GO:0005737">
    <property type="term" value="C:cytoplasm"/>
    <property type="evidence" value="ECO:0007669"/>
    <property type="project" value="TreeGrafter"/>
</dbReference>
<dbReference type="InterPro" id="IPR013216">
    <property type="entry name" value="Methyltransf_11"/>
</dbReference>
<keyword evidence="1" id="KW-0489">Methyltransferase</keyword>
<dbReference type="Gene3D" id="3.40.50.150">
    <property type="entry name" value="Vaccinia Virus protein VP39"/>
    <property type="match status" value="1"/>
</dbReference>
<dbReference type="PANTHER" id="PTHR32379">
    <property type="entry name" value="GUANIDINOACETATE N-METHYLTRANSFERASE"/>
    <property type="match status" value="1"/>
</dbReference>
<keyword evidence="4" id="KW-0040">ANK repeat</keyword>
<reference evidence="7" key="1">
    <citation type="submission" date="2021-02" db="EMBL/GenBank/DDBJ databases">
        <authorList>
            <person name="Dougan E. K."/>
            <person name="Rhodes N."/>
            <person name="Thang M."/>
            <person name="Chan C."/>
        </authorList>
    </citation>
    <scope>NUCLEOTIDE SEQUENCE</scope>
</reference>
<evidence type="ECO:0000256" key="2">
    <source>
        <dbReference type="ARBA" id="ARBA00022679"/>
    </source>
</evidence>
<organism evidence="7 8">
    <name type="scientific">Symbiodinium natans</name>
    <dbReference type="NCBI Taxonomy" id="878477"/>
    <lineage>
        <taxon>Eukaryota</taxon>
        <taxon>Sar</taxon>
        <taxon>Alveolata</taxon>
        <taxon>Dinophyceae</taxon>
        <taxon>Suessiales</taxon>
        <taxon>Symbiodiniaceae</taxon>
        <taxon>Symbiodinium</taxon>
    </lineage>
</organism>
<dbReference type="SUPFAM" id="SSF53335">
    <property type="entry name" value="S-adenosyl-L-methionine-dependent methyltransferases"/>
    <property type="match status" value="1"/>
</dbReference>
<dbReference type="SUPFAM" id="SSF48403">
    <property type="entry name" value="Ankyrin repeat"/>
    <property type="match status" value="1"/>
</dbReference>
<keyword evidence="8" id="KW-1185">Reference proteome</keyword>
<evidence type="ECO:0000256" key="5">
    <source>
        <dbReference type="SAM" id="MobiDB-lite"/>
    </source>
</evidence>
<evidence type="ECO:0000259" key="6">
    <source>
        <dbReference type="PROSITE" id="PS51559"/>
    </source>
</evidence>
<proteinExistence type="predicted"/>
<feature type="region of interest" description="Disordered" evidence="5">
    <location>
        <begin position="143"/>
        <end position="168"/>
    </location>
</feature>
<protein>
    <submittedName>
        <fullName evidence="7">Rmt2 protein</fullName>
    </submittedName>
</protein>
<dbReference type="Proteomes" id="UP000604046">
    <property type="component" value="Unassembled WGS sequence"/>
</dbReference>
<evidence type="ECO:0000313" key="8">
    <source>
        <dbReference type="Proteomes" id="UP000604046"/>
    </source>
</evidence>
<dbReference type="PANTHER" id="PTHR32379:SF1">
    <property type="entry name" value="GUANIDINOACETATE N-METHYLTRANSFERASE"/>
    <property type="match status" value="1"/>
</dbReference>
<dbReference type="InterPro" id="IPR026480">
    <property type="entry name" value="RMT2_dom"/>
</dbReference>
<dbReference type="PROSITE" id="PS50297">
    <property type="entry name" value="ANK_REP_REGION"/>
    <property type="match status" value="1"/>
</dbReference>
<evidence type="ECO:0000256" key="3">
    <source>
        <dbReference type="ARBA" id="ARBA00022691"/>
    </source>
</evidence>
<accession>A0A812P6Y4</accession>
<dbReference type="PROSITE" id="PS50088">
    <property type="entry name" value="ANK_REPEAT"/>
    <property type="match status" value="1"/>
</dbReference>
<feature type="domain" description="RMT2" evidence="6">
    <location>
        <begin position="158"/>
        <end position="378"/>
    </location>
</feature>
<dbReference type="InterPro" id="IPR036770">
    <property type="entry name" value="Ankyrin_rpt-contain_sf"/>
</dbReference>
<gene>
    <name evidence="7" type="primary">rmt2</name>
    <name evidence="7" type="ORF">SNAT2548_LOCUS18288</name>
</gene>
<evidence type="ECO:0000256" key="1">
    <source>
        <dbReference type="ARBA" id="ARBA00022603"/>
    </source>
</evidence>
<dbReference type="GO" id="GO:0032259">
    <property type="term" value="P:methylation"/>
    <property type="evidence" value="ECO:0007669"/>
    <property type="project" value="UniProtKB-KW"/>
</dbReference>
<comment type="caution">
    <text evidence="7">The sequence shown here is derived from an EMBL/GenBank/DDBJ whole genome shotgun (WGS) entry which is preliminary data.</text>
</comment>
<dbReference type="GO" id="GO:0005634">
    <property type="term" value="C:nucleus"/>
    <property type="evidence" value="ECO:0007669"/>
    <property type="project" value="TreeGrafter"/>
</dbReference>
<dbReference type="InterPro" id="IPR002110">
    <property type="entry name" value="Ankyrin_rpt"/>
</dbReference>
<dbReference type="Gene3D" id="1.25.40.20">
    <property type="entry name" value="Ankyrin repeat-containing domain"/>
    <property type="match status" value="1"/>
</dbReference>
<keyword evidence="2" id="KW-0808">Transferase</keyword>
<sequence>MAFAAISAGAPVRVLQGSRGLEDLASLVLDLKRKPRPSALDAQKRWEESLAALLADDAKRLEESLESWPELLVQSDSTGNSLLHRAASAGALQATALLLERGASANLRNQEEATAGDLAFRAGKQAVFEALVLHRVFCIRREEEEAPQEPPRKRRAPDPAAPDPYHSQRLRYEGSRLLDADSKAVMMGWEAPLMKKHAEVLLPVRGLRVANVGFGLGLVDGFLAELGPSEHHIIESHGDVLAELRRCGWPSRPGVAVHEGRWQEIVPQLESGSLDAIFFDTWSETYEDLRQFQDEVSRLLAPGGRFSFFNGMAPYSIAEHAAFCRLAQEDLETLGLPCDICKIELGELGDQTWHGVAERYWQFDSYYLPLARKAPSRDSEHPMSWRRWPQFPVCVTDKLGKALPLAEFGLSDMTSGRP</sequence>
<dbReference type="InterPro" id="IPR051038">
    <property type="entry name" value="RMT2/GAMT_Mtase"/>
</dbReference>
<name>A0A812P6Y4_9DINO</name>
<dbReference type="AlphaFoldDB" id="A0A812P6Y4"/>
<dbReference type="Pfam" id="PF08241">
    <property type="entry name" value="Methyltransf_11"/>
    <property type="match status" value="1"/>
</dbReference>